<feature type="region of interest" description="Disordered" evidence="5">
    <location>
        <begin position="691"/>
        <end position="736"/>
    </location>
</feature>
<feature type="compositionally biased region" description="Polar residues" evidence="5">
    <location>
        <begin position="1036"/>
        <end position="1045"/>
    </location>
</feature>
<reference evidence="7 8" key="1">
    <citation type="journal article" date="2015" name="Genome Biol. Evol.">
        <title>Comparative Genomics of a Bacterivorous Green Alga Reveals Evolutionary Causalities and Consequences of Phago-Mixotrophic Mode of Nutrition.</title>
        <authorList>
            <person name="Burns J.A."/>
            <person name="Paasch A."/>
            <person name="Narechania A."/>
            <person name="Kim E."/>
        </authorList>
    </citation>
    <scope>NUCLEOTIDE SEQUENCE [LARGE SCALE GENOMIC DNA]</scope>
    <source>
        <strain evidence="7 8">PLY_AMNH</strain>
    </source>
</reference>
<name>A0AAE0GG83_9CHLO</name>
<keyword evidence="2 4" id="KW-0863">Zinc-finger</keyword>
<dbReference type="GO" id="GO:0008270">
    <property type="term" value="F:zinc ion binding"/>
    <property type="evidence" value="ECO:0007669"/>
    <property type="project" value="UniProtKB-KW"/>
</dbReference>
<evidence type="ECO:0000256" key="2">
    <source>
        <dbReference type="ARBA" id="ARBA00022771"/>
    </source>
</evidence>
<keyword evidence="1" id="KW-0479">Metal-binding</keyword>
<feature type="region of interest" description="Disordered" evidence="5">
    <location>
        <begin position="318"/>
        <end position="382"/>
    </location>
</feature>
<proteinExistence type="predicted"/>
<feature type="region of interest" description="Disordered" evidence="5">
    <location>
        <begin position="921"/>
        <end position="953"/>
    </location>
</feature>
<keyword evidence="8" id="KW-1185">Reference proteome</keyword>
<sequence>MEFVGCLPGGGGLEGAGEILVLSDTSGNPFEPVMVSTGCNVSQFAPLVTFRLSSLRSENAHGELFPWYYRYVMFRADDGLGSRADAQSHAHKCWRTILHMEEKCSQPAVASRNGKKRDPCAQCGADRRAVVGGRKFYKCSKCLSAVYCGEECERGHWQAIKKVPTGLVLATGAFAHNGKCPEWQSTNYTVLRDTVWANASGFHDLRTMPESQGKNEAKEQVIAQLEIWLKQNMKNHNVTTWVRHCSSQGKCIADSPDPTSPCEKCEPKILQHLTTVYRFVQTKNSQLGHTTLAFPTEKEIAAIKARFPELWKKACQGTAPNLPVNSEPPPPPTAPAPASRSTALVHATNDAPPPTTVRALAPPSTAPSEAVQAAAPRPTGPARPAVFIGNVTQELRAHCPWFMVDTVSRTVHVSPAPRYQANVNPEYPWMQHVADLLTLLWPAETGTLAQARASTLLPPPPARAPPQIATVDLAFPPQEPPSIPSLVQAASTVQSWQPTAKEGVQQQPQRAVEAEKQGVLARDCLQSAPPAEPAVSPLNHGPAVSQEKPSASGPQAPAKNPLPVQTPEFERSRRVTMQRNQDRMKPMLEAARQLQLVALSAADSTPKAGLKLLSEVSDERLLEHMQRLAADGKLQAITYKNVLETLPQPYTFGAYKHLPPVLEKPMNSALTAALKKRVSDNADMSLLQQAISTKRNAPPTVPPRQSKARTASSAGATRTASAPPADSRQVQVSGQGMPELIENIRLKALERAKKNSVQDLPKDADITKWTKEMKKSLDGKCKGIAWADNVYGAMFEMEHAGGVLSGSIGRSVHALTNDEWSSDHDYYFMVAGHDDGSHLPVKVAAVYMEFAPFHAEFDSRPENKNQLAKMNVRTVPNVHVSEEGLVYITSTGEALPMDKLPELLKKRSTVPDALRLDLAAEAASSGQRRQPRTATRRAADDDRLKAMGASERPMVSTFGVDNGWIPRSVRGKDQSMAKHDLVNQLVGRLRDLGYTIDDRGRIKPRREAMPPEDGGRPGTAEAPRQAATQPAAGETSAPSTTWDSSHVSDQRLLDLAHQAYSTSDIVLERRSIRSVFTLEDLQMPTKTATKWHKEAERRSDVLLARMRRLGVALDARNRVCGAPAPYGETGSSDVLLSCDEGQDVVMEEPDTRSRTDRWRSGNLVGGAGTNGNQVNHDMRDLLAADLNCPLQQLPECTLMSGLMAFGEMFCGSVPSPAEKEYWEEAEENQDIVVEDVVEALEKTHLVADEEMNTPTEEMLDLPDFLFEELAVLVDMNTEVSIATESVQDIVLALQAEPDPAITLCVTDVPNLAAGKQSQPLVTHGKASPNGVTVQEAVWYFMDMKRRQRWTDDHFDTFLKVLKMLLGGNTCNLPGSLWHMRRALGAESVWDYAIHVCPKFHRNFAWKNWEGKPGKRVQEVCGVPTKRGADGEATEWCTEERYDVVKTARGEEYRPKEYYFYFTVKRLVRRWMMDYDFAKQRASPTARAPENACVMSSPHGLRVNEHPSVGGRLLRETPSGNQEKPGVLRTGMGIEYGEDDGQAKKHGKQCDPCRCAYSL</sequence>
<dbReference type="Gene3D" id="6.10.140.2220">
    <property type="match status" value="1"/>
</dbReference>
<feature type="compositionally biased region" description="Basic and acidic residues" evidence="5">
    <location>
        <begin position="1149"/>
        <end position="1159"/>
    </location>
</feature>
<evidence type="ECO:0000313" key="8">
    <source>
        <dbReference type="Proteomes" id="UP001190700"/>
    </source>
</evidence>
<evidence type="ECO:0000313" key="7">
    <source>
        <dbReference type="EMBL" id="KAK3277690.1"/>
    </source>
</evidence>
<evidence type="ECO:0000256" key="3">
    <source>
        <dbReference type="ARBA" id="ARBA00022833"/>
    </source>
</evidence>
<feature type="region of interest" description="Disordered" evidence="5">
    <location>
        <begin position="997"/>
        <end position="1045"/>
    </location>
</feature>
<feature type="compositionally biased region" description="Low complexity" evidence="5">
    <location>
        <begin position="708"/>
        <end position="725"/>
    </location>
</feature>
<gene>
    <name evidence="7" type="ORF">CYMTET_14318</name>
</gene>
<accession>A0AAE0GG83</accession>
<feature type="domain" description="MYND-type" evidence="6">
    <location>
        <begin position="120"/>
        <end position="180"/>
    </location>
</feature>
<organism evidence="7 8">
    <name type="scientific">Cymbomonas tetramitiformis</name>
    <dbReference type="NCBI Taxonomy" id="36881"/>
    <lineage>
        <taxon>Eukaryota</taxon>
        <taxon>Viridiplantae</taxon>
        <taxon>Chlorophyta</taxon>
        <taxon>Pyramimonadophyceae</taxon>
        <taxon>Pyramimonadales</taxon>
        <taxon>Pyramimonadaceae</taxon>
        <taxon>Cymbomonas</taxon>
    </lineage>
</organism>
<feature type="compositionally biased region" description="Low complexity" evidence="5">
    <location>
        <begin position="373"/>
        <end position="382"/>
    </location>
</feature>
<dbReference type="PROSITE" id="PS50865">
    <property type="entry name" value="ZF_MYND_2"/>
    <property type="match status" value="1"/>
</dbReference>
<feature type="region of interest" description="Disordered" evidence="5">
    <location>
        <begin position="1148"/>
        <end position="1172"/>
    </location>
</feature>
<evidence type="ECO:0000259" key="6">
    <source>
        <dbReference type="PROSITE" id="PS50865"/>
    </source>
</evidence>
<dbReference type="InterPro" id="IPR002893">
    <property type="entry name" value="Znf_MYND"/>
</dbReference>
<protein>
    <recommendedName>
        <fullName evidence="6">MYND-type domain-containing protein</fullName>
    </recommendedName>
</protein>
<evidence type="ECO:0000256" key="4">
    <source>
        <dbReference type="PROSITE-ProRule" id="PRU00134"/>
    </source>
</evidence>
<evidence type="ECO:0000256" key="5">
    <source>
        <dbReference type="SAM" id="MobiDB-lite"/>
    </source>
</evidence>
<feature type="compositionally biased region" description="Pro residues" evidence="5">
    <location>
        <begin position="326"/>
        <end position="335"/>
    </location>
</feature>
<feature type="compositionally biased region" description="Polar residues" evidence="5">
    <location>
        <begin position="497"/>
        <end position="509"/>
    </location>
</feature>
<evidence type="ECO:0000256" key="1">
    <source>
        <dbReference type="ARBA" id="ARBA00022723"/>
    </source>
</evidence>
<keyword evidence="3" id="KW-0862">Zinc</keyword>
<feature type="compositionally biased region" description="Basic and acidic residues" evidence="5">
    <location>
        <begin position="997"/>
        <end position="1015"/>
    </location>
</feature>
<comment type="caution">
    <text evidence="7">The sequence shown here is derived from an EMBL/GenBank/DDBJ whole genome shotgun (WGS) entry which is preliminary data.</text>
</comment>
<dbReference type="EMBL" id="LGRX02005964">
    <property type="protein sequence ID" value="KAK3277690.1"/>
    <property type="molecule type" value="Genomic_DNA"/>
</dbReference>
<dbReference type="SUPFAM" id="SSF144232">
    <property type="entry name" value="HIT/MYND zinc finger-like"/>
    <property type="match status" value="1"/>
</dbReference>
<feature type="region of interest" description="Disordered" evidence="5">
    <location>
        <begin position="497"/>
        <end position="580"/>
    </location>
</feature>
<dbReference type="Proteomes" id="UP001190700">
    <property type="component" value="Unassembled WGS sequence"/>
</dbReference>
<dbReference type="Pfam" id="PF01753">
    <property type="entry name" value="zf-MYND"/>
    <property type="match status" value="1"/>
</dbReference>